<dbReference type="GO" id="GO:0035999">
    <property type="term" value="P:tetrahydrofolate interconversion"/>
    <property type="evidence" value="ECO:0007669"/>
    <property type="project" value="UniProtKB-UniPathway"/>
</dbReference>
<organism evidence="7 8">
    <name type="scientific">Pacificispira spongiicola</name>
    <dbReference type="NCBI Taxonomy" id="2729598"/>
    <lineage>
        <taxon>Bacteria</taxon>
        <taxon>Pseudomonadati</taxon>
        <taxon>Pseudomonadota</taxon>
        <taxon>Alphaproteobacteria</taxon>
        <taxon>Rhodospirillales</taxon>
        <taxon>Rhodospirillaceae</taxon>
        <taxon>Pacificispira</taxon>
    </lineage>
</organism>
<dbReference type="GO" id="GO:0006555">
    <property type="term" value="P:methionine metabolic process"/>
    <property type="evidence" value="ECO:0007669"/>
    <property type="project" value="InterPro"/>
</dbReference>
<comment type="cofactor">
    <cofactor evidence="1 6">
        <name>FAD</name>
        <dbReference type="ChEBI" id="CHEBI:57692"/>
    </cofactor>
</comment>
<dbReference type="UniPathway" id="UPA00193"/>
<reference evidence="7 8" key="1">
    <citation type="submission" date="2020-04" db="EMBL/GenBank/DDBJ databases">
        <title>Rhodospirillaceae bacterium KN72 isolated from deep sea.</title>
        <authorList>
            <person name="Zhang D.-C."/>
        </authorList>
    </citation>
    <scope>NUCLEOTIDE SEQUENCE [LARGE SCALE GENOMIC DNA]</scope>
    <source>
        <strain evidence="7 8">KN72</strain>
    </source>
</reference>
<accession>A0A7Y0E291</accession>
<name>A0A7Y0E291_9PROT</name>
<comment type="pathway">
    <text evidence="2 6">One-carbon metabolism; tetrahydrofolate interconversion.</text>
</comment>
<gene>
    <name evidence="7" type="ORF">HH303_15500</name>
</gene>
<keyword evidence="8" id="KW-1185">Reference proteome</keyword>
<comment type="similarity">
    <text evidence="6">Belongs to the methylenetetrahydrofolate reductase family.</text>
</comment>
<evidence type="ECO:0000256" key="2">
    <source>
        <dbReference type="ARBA" id="ARBA00004777"/>
    </source>
</evidence>
<dbReference type="AlphaFoldDB" id="A0A7Y0E291"/>
<dbReference type="Pfam" id="PF02219">
    <property type="entry name" value="MTHFR"/>
    <property type="match status" value="1"/>
</dbReference>
<protein>
    <recommendedName>
        <fullName evidence="6">Methylenetetrahydrofolate reductase</fullName>
    </recommendedName>
</protein>
<proteinExistence type="inferred from homology"/>
<evidence type="ECO:0000256" key="6">
    <source>
        <dbReference type="RuleBase" id="RU003862"/>
    </source>
</evidence>
<comment type="caution">
    <text evidence="7">The sequence shown here is derived from an EMBL/GenBank/DDBJ whole genome shotgun (WGS) entry which is preliminary data.</text>
</comment>
<dbReference type="InterPro" id="IPR003171">
    <property type="entry name" value="Mehydrof_redctse-like"/>
</dbReference>
<keyword evidence="4 6" id="KW-0274">FAD</keyword>
<evidence type="ECO:0000256" key="5">
    <source>
        <dbReference type="ARBA" id="ARBA00023002"/>
    </source>
</evidence>
<sequence length="300" mass="32951">MSEVDQIIDFMSTTTLEVTPGGAAKIDDFRAVLRDGQIVYVTFLPGSDFRDTVSTVKKLKDQGMRPVPHFAARSIPTKDFFEENLKMLTSETGVEEALLIGGGVDNPVGEFTESMQILRLGLFEKYGIKSLGIAGHPEGSPDISEAEVTRAMLDKNAYAKESPMHFYIATQFCFEADPLIEWDRKIRAEGNELPIHIGIPGLATIKTLMKHAQACGIGNSMRFIAKQARNVAKLMSVSEPDKLVRELAAYKASDPNCGIVQTHLYPLGGLKKSAAWLYAIQDGKIELNSKGGFKTEYSVD</sequence>
<dbReference type="Gene3D" id="3.20.20.220">
    <property type="match status" value="1"/>
</dbReference>
<evidence type="ECO:0000256" key="4">
    <source>
        <dbReference type="ARBA" id="ARBA00022827"/>
    </source>
</evidence>
<dbReference type="GO" id="GO:0004489">
    <property type="term" value="F:methylenetetrahydrofolate reductase [NAD(P)H] activity"/>
    <property type="evidence" value="ECO:0007669"/>
    <property type="project" value="InterPro"/>
</dbReference>
<dbReference type="Proteomes" id="UP000539372">
    <property type="component" value="Unassembled WGS sequence"/>
</dbReference>
<keyword evidence="3 6" id="KW-0285">Flavoprotein</keyword>
<dbReference type="InterPro" id="IPR029041">
    <property type="entry name" value="FAD-linked_oxidoreductase-like"/>
</dbReference>
<dbReference type="EMBL" id="JABBNT010000004">
    <property type="protein sequence ID" value="NMM45902.1"/>
    <property type="molecule type" value="Genomic_DNA"/>
</dbReference>
<evidence type="ECO:0000313" key="8">
    <source>
        <dbReference type="Proteomes" id="UP000539372"/>
    </source>
</evidence>
<evidence type="ECO:0000313" key="7">
    <source>
        <dbReference type="EMBL" id="NMM45902.1"/>
    </source>
</evidence>
<evidence type="ECO:0000256" key="3">
    <source>
        <dbReference type="ARBA" id="ARBA00022630"/>
    </source>
</evidence>
<evidence type="ECO:0000256" key="1">
    <source>
        <dbReference type="ARBA" id="ARBA00001974"/>
    </source>
</evidence>
<dbReference type="SUPFAM" id="SSF51730">
    <property type="entry name" value="FAD-linked oxidoreductase"/>
    <property type="match status" value="1"/>
</dbReference>
<keyword evidence="5 6" id="KW-0560">Oxidoreductase</keyword>